<dbReference type="SUPFAM" id="SSF48452">
    <property type="entry name" value="TPR-like"/>
    <property type="match status" value="2"/>
</dbReference>
<feature type="compositionally biased region" description="Low complexity" evidence="1">
    <location>
        <begin position="1001"/>
        <end position="1019"/>
    </location>
</feature>
<dbReference type="PANTHER" id="PTHR19959:SF119">
    <property type="entry name" value="FUNGAL LIPASE-LIKE DOMAIN-CONTAINING PROTEIN"/>
    <property type="match status" value="1"/>
</dbReference>
<feature type="domain" description="CHAT" evidence="2">
    <location>
        <begin position="1147"/>
        <end position="1453"/>
    </location>
</feature>
<keyword evidence="4" id="KW-1185">Reference proteome</keyword>
<evidence type="ECO:0000259" key="2">
    <source>
        <dbReference type="Pfam" id="PF12770"/>
    </source>
</evidence>
<dbReference type="InterPro" id="IPR011990">
    <property type="entry name" value="TPR-like_helical_dom_sf"/>
</dbReference>
<accession>A0ABW2JD63</accession>
<reference evidence="4" key="1">
    <citation type="journal article" date="2019" name="Int. J. Syst. Evol. Microbiol.">
        <title>The Global Catalogue of Microorganisms (GCM) 10K type strain sequencing project: providing services to taxonomists for standard genome sequencing and annotation.</title>
        <authorList>
            <consortium name="The Broad Institute Genomics Platform"/>
            <consortium name="The Broad Institute Genome Sequencing Center for Infectious Disease"/>
            <person name="Wu L."/>
            <person name="Ma J."/>
        </authorList>
    </citation>
    <scope>NUCLEOTIDE SEQUENCE [LARGE SCALE GENOMIC DNA]</scope>
    <source>
        <strain evidence="4">SYNS20</strain>
    </source>
</reference>
<name>A0ABW2JD63_9ACTN</name>
<protein>
    <submittedName>
        <fullName evidence="3">CHAT domain-containing protein</fullName>
    </submittedName>
</protein>
<dbReference type="EMBL" id="JBHTCF010000002">
    <property type="protein sequence ID" value="MFC7303954.1"/>
    <property type="molecule type" value="Genomic_DNA"/>
</dbReference>
<gene>
    <name evidence="3" type="ORF">ACFQVC_06965</name>
</gene>
<evidence type="ECO:0000256" key="1">
    <source>
        <dbReference type="SAM" id="MobiDB-lite"/>
    </source>
</evidence>
<comment type="caution">
    <text evidence="3">The sequence shown here is derived from an EMBL/GenBank/DDBJ whole genome shotgun (WGS) entry which is preliminary data.</text>
</comment>
<dbReference type="Pfam" id="PF12770">
    <property type="entry name" value="CHAT"/>
    <property type="match status" value="1"/>
</dbReference>
<proteinExistence type="predicted"/>
<dbReference type="Pfam" id="PF13374">
    <property type="entry name" value="TPR_10"/>
    <property type="match status" value="4"/>
</dbReference>
<organism evidence="3 4">
    <name type="scientific">Streptomyces monticola</name>
    <dbReference type="NCBI Taxonomy" id="2666263"/>
    <lineage>
        <taxon>Bacteria</taxon>
        <taxon>Bacillati</taxon>
        <taxon>Actinomycetota</taxon>
        <taxon>Actinomycetes</taxon>
        <taxon>Kitasatosporales</taxon>
        <taxon>Streptomycetaceae</taxon>
        <taxon>Streptomyces</taxon>
    </lineage>
</organism>
<evidence type="ECO:0000313" key="3">
    <source>
        <dbReference type="EMBL" id="MFC7303954.1"/>
    </source>
</evidence>
<dbReference type="RefSeq" id="WP_381827656.1">
    <property type="nucleotide sequence ID" value="NZ_JBHTCF010000002.1"/>
</dbReference>
<dbReference type="Proteomes" id="UP001596523">
    <property type="component" value="Unassembled WGS sequence"/>
</dbReference>
<dbReference type="PANTHER" id="PTHR19959">
    <property type="entry name" value="KINESIN LIGHT CHAIN"/>
    <property type="match status" value="1"/>
</dbReference>
<sequence length="1454" mass="154337">METREQLLGAVRARVRQAAEAGVAATVLDAAATAEAHGLAQLMDGARDLAAGYALGCFHLLRANALPAADAGPDREAALRYFLPPFIAGAGGIPASLYPQLAQRAAPTARQVFQRACATGADPALLSTAVTLWRRIAGSVGDSHSGYVAWQSALAGALQTRFERSGDPADLDEAATAARAALHAVPPGDANRAGCLSNLGTVLRTRFAHGGDTADLEEAVEVNRAAAGSVPPEHPDHPGLLSNLCVVLRDLYDHSEDPAVLDEAVEAGRAAVQAEPQGHPQRADVLSNLRRALRSRYIRTQDPADLDEAVSCARQAVEAAPPGHPDHAEHQQLLSGLLYQRHDRTKEPRDLDEAITTGRAALRATPPGHADRAASLSNLGNMLRTRFAHTQDPRDLAEGVESARAAVGTASADDRGHAGRLSNLSLVLEERFEQTDDPADLDEAVAVGRAAVEAAPPGHPDRALCLVNLSRTLDTRSTRKGTWQDLDEAIELSRTAAGTVQTGHRDAAVPLSRLGVLLGRRFELKDDPDDLAEALAAARAAVRAAPGHYARLADLGIVLHQRFARTGDLAHLNEVIEVCRTAAGLVRPDDPQRVGCLTNLGLALHGRFERSGSLADLDEAIELYRAAVRSAPQGRPSVPALHNLGDSLRTRFARTGDLTDLDEAIEAGRAATGSMPKDHPDRGAGLTNLGLALRDKYGRTGDARLLDTAVEACRAAVRAHPEGHPVLAVCLNNLGTVLRTRFHSTRDLVDLDASVEAGRATVRATPGDHPDHALRLTNFASVLRERFELTGDPADLDEAVMSGRTAADSVPPDHPDHAMCLLDLGIALRKRYELTRRAEDLREALSVCEQVTENTATSPRRRIGAARVAADLAASAQPSLAAALLEKAVRTLPEVAGRRLRRSDQQHVLGSSTAGLAADATALALADTEGDARERAVRALRMAEAGRAVLLSQALDARSDLTELQQRHPELAERFVHLRERLDEEGGTTGGASGGHDLTDTGSTAGGQSSAGTGNTTNSHGFAHSASTSGGRRFSGAGRERHRFATELEEVIGRIRACTGFADFGLPPSLDTLMAEAVHGPVVTFNVSHYRSDALLLTRDGVSALPLPALTRSAVVERSNTFHRALAEATAPAGDRIGAQRELSGVLAWLWEAAAEPVLAALDLTEPQGDDGEPLPRVWWAPGGLLGQLPLHAAGHHTDPGPRRRTVMDRVVSSYTPTIRTLHHARARRPRPASDSQSLIVAMPTTPGRSPLPHVPEEARRVRALLHHPLQLTGAAPTLEASGDGQMNAADGDIPTTAGVLARLPQCAIAHFACHGADDRTDPSRSRLLLHDHATTPLTVAALARTDLDRAQLAYLSACSTAAVRNPLLLDEAIHLTSAFQLAGFPHVVGTLWPIDDRLAAEIAESFYLHLSTGTPRSPDPGRSAVALHHTIRAVRDRYPATPSLWAAYLHAGA</sequence>
<dbReference type="InterPro" id="IPR024983">
    <property type="entry name" value="CHAT_dom"/>
</dbReference>
<dbReference type="Gene3D" id="1.25.40.10">
    <property type="entry name" value="Tetratricopeptide repeat domain"/>
    <property type="match status" value="4"/>
</dbReference>
<evidence type="ECO:0000313" key="4">
    <source>
        <dbReference type="Proteomes" id="UP001596523"/>
    </source>
</evidence>
<feature type="region of interest" description="Disordered" evidence="1">
    <location>
        <begin position="984"/>
        <end position="1037"/>
    </location>
</feature>